<dbReference type="InterPro" id="IPR006075">
    <property type="entry name" value="Asn/Gln-tRNA_Trfase_suB/E_cat"/>
</dbReference>
<dbReference type="EMBL" id="LR899704">
    <property type="protein sequence ID" value="CAD7241858.1"/>
    <property type="molecule type" value="Genomic_DNA"/>
</dbReference>
<comment type="subcellular location">
    <subcellularLocation>
        <location evidence="8">Mitochondrion</location>
    </subcellularLocation>
</comment>
<evidence type="ECO:0000256" key="2">
    <source>
        <dbReference type="ARBA" id="ARBA00022598"/>
    </source>
</evidence>
<dbReference type="OrthoDB" id="1722066at2759"/>
<keyword evidence="8" id="KW-0496">Mitochondrion</keyword>
<dbReference type="SUPFAM" id="SSF89095">
    <property type="entry name" value="GatB/YqeY motif"/>
    <property type="match status" value="1"/>
</dbReference>
<comment type="function">
    <text evidence="8">Allows the formation of correctly charged Gln-tRNA(Gln) through the transamidation of misacylated Glu-tRNA(Gln) in the mitochondria. The reaction takes place in the presence of glutamine and ATP through an activated gamma-phospho-Glu-tRNA(Gln).</text>
</comment>
<keyword evidence="3 8" id="KW-0547">Nucleotide-binding</keyword>
<evidence type="ECO:0000259" key="9">
    <source>
        <dbReference type="SMART" id="SM00845"/>
    </source>
</evidence>
<dbReference type="InterPro" id="IPR004413">
    <property type="entry name" value="GatB"/>
</dbReference>
<comment type="similarity">
    <text evidence="1 8">Belongs to the GatB/GatE family. GatB subfamily.</text>
</comment>
<dbReference type="FunFam" id="1.10.10.410:FF:000001">
    <property type="entry name" value="Aspartyl/glutamyl-tRNA(Asn/Gln) amidotransferase subunit B"/>
    <property type="match status" value="1"/>
</dbReference>
<dbReference type="Gene3D" id="1.10.10.410">
    <property type="match status" value="1"/>
</dbReference>
<dbReference type="GO" id="GO:0070681">
    <property type="term" value="P:glutaminyl-tRNAGln biosynthesis via transamidation"/>
    <property type="evidence" value="ECO:0007669"/>
    <property type="project" value="UniProtKB-UniRule"/>
</dbReference>
<dbReference type="SMART" id="SM00845">
    <property type="entry name" value="GatB_Yqey"/>
    <property type="match status" value="1"/>
</dbReference>
<dbReference type="AlphaFoldDB" id="A0A7R8X8Y0"/>
<feature type="domain" description="Asn/Gln amidotransferase" evidence="9">
    <location>
        <begin position="383"/>
        <end position="529"/>
    </location>
</feature>
<dbReference type="NCBIfam" id="NF004012">
    <property type="entry name" value="PRK05477.1-2"/>
    <property type="match status" value="1"/>
</dbReference>
<keyword evidence="11" id="KW-1185">Reference proteome</keyword>
<dbReference type="GO" id="GO:0030956">
    <property type="term" value="C:glutamyl-tRNA(Gln) amidotransferase complex"/>
    <property type="evidence" value="ECO:0007669"/>
    <property type="project" value="UniProtKB-UniRule"/>
</dbReference>
<name>A0A7R8X8Y0_9CRUS</name>
<proteinExistence type="inferred from homology"/>
<evidence type="ECO:0000313" key="11">
    <source>
        <dbReference type="Proteomes" id="UP000677054"/>
    </source>
</evidence>
<organism evidence="10">
    <name type="scientific">Darwinula stevensoni</name>
    <dbReference type="NCBI Taxonomy" id="69355"/>
    <lineage>
        <taxon>Eukaryota</taxon>
        <taxon>Metazoa</taxon>
        <taxon>Ecdysozoa</taxon>
        <taxon>Arthropoda</taxon>
        <taxon>Crustacea</taxon>
        <taxon>Oligostraca</taxon>
        <taxon>Ostracoda</taxon>
        <taxon>Podocopa</taxon>
        <taxon>Podocopida</taxon>
        <taxon>Darwinulocopina</taxon>
        <taxon>Darwinuloidea</taxon>
        <taxon>Darwinulidae</taxon>
        <taxon>Darwinula</taxon>
    </lineage>
</organism>
<protein>
    <recommendedName>
        <fullName evidence="8">Glutamyl-tRNA(Gln) amidotransferase subunit B, mitochondrial</fullName>
        <shortName evidence="8">Glu-AdT subunit B</shortName>
        <ecNumber evidence="8">6.3.5.-</ecNumber>
    </recommendedName>
</protein>
<evidence type="ECO:0000256" key="3">
    <source>
        <dbReference type="ARBA" id="ARBA00022741"/>
    </source>
</evidence>
<dbReference type="InterPro" id="IPR003789">
    <property type="entry name" value="Asn/Gln_tRNA_amidoTrase-B-like"/>
</dbReference>
<dbReference type="PANTHER" id="PTHR11659">
    <property type="entry name" value="GLUTAMYL-TRNA GLN AMIDOTRANSFERASE SUBUNIT B MITOCHONDRIAL AND PROKARYOTIC PET112-RELATED"/>
    <property type="match status" value="1"/>
</dbReference>
<dbReference type="InterPro" id="IPR018027">
    <property type="entry name" value="Asn/Gln_amidotransferase"/>
</dbReference>
<dbReference type="NCBIfam" id="NF004014">
    <property type="entry name" value="PRK05477.1-4"/>
    <property type="match status" value="1"/>
</dbReference>
<evidence type="ECO:0000256" key="5">
    <source>
        <dbReference type="ARBA" id="ARBA00022917"/>
    </source>
</evidence>
<comment type="catalytic activity">
    <reaction evidence="6">
        <text>L-aspartyl-tRNA(Asn) + L-glutamine + ATP + H2O = L-asparaginyl-tRNA(Asn) + L-glutamate + ADP + phosphate + 2 H(+)</text>
        <dbReference type="Rhea" id="RHEA:14513"/>
        <dbReference type="Rhea" id="RHEA-COMP:9674"/>
        <dbReference type="Rhea" id="RHEA-COMP:9677"/>
        <dbReference type="ChEBI" id="CHEBI:15377"/>
        <dbReference type="ChEBI" id="CHEBI:15378"/>
        <dbReference type="ChEBI" id="CHEBI:29985"/>
        <dbReference type="ChEBI" id="CHEBI:30616"/>
        <dbReference type="ChEBI" id="CHEBI:43474"/>
        <dbReference type="ChEBI" id="CHEBI:58359"/>
        <dbReference type="ChEBI" id="CHEBI:78515"/>
        <dbReference type="ChEBI" id="CHEBI:78516"/>
        <dbReference type="ChEBI" id="CHEBI:456216"/>
    </reaction>
</comment>
<dbReference type="SUPFAM" id="SSF55931">
    <property type="entry name" value="Glutamine synthetase/guanido kinase"/>
    <property type="match status" value="1"/>
</dbReference>
<evidence type="ECO:0000256" key="8">
    <source>
        <dbReference type="HAMAP-Rule" id="MF_03147"/>
    </source>
</evidence>
<evidence type="ECO:0000256" key="6">
    <source>
        <dbReference type="ARBA" id="ARBA00047380"/>
    </source>
</evidence>
<reference evidence="10" key="1">
    <citation type="submission" date="2020-11" db="EMBL/GenBank/DDBJ databases">
        <authorList>
            <person name="Tran Van P."/>
        </authorList>
    </citation>
    <scope>NUCLEOTIDE SEQUENCE</scope>
</reference>
<evidence type="ECO:0000256" key="7">
    <source>
        <dbReference type="ARBA" id="ARBA00047913"/>
    </source>
</evidence>
<dbReference type="GO" id="GO:0005739">
    <property type="term" value="C:mitochondrion"/>
    <property type="evidence" value="ECO:0007669"/>
    <property type="project" value="UniProtKB-SubCell"/>
</dbReference>
<dbReference type="Pfam" id="PF02934">
    <property type="entry name" value="GatB_N"/>
    <property type="match status" value="1"/>
</dbReference>
<dbReference type="HAMAP" id="MF_00121">
    <property type="entry name" value="GatB"/>
    <property type="match status" value="1"/>
</dbReference>
<dbReference type="EMBL" id="CAJPEV010000187">
    <property type="protein sequence ID" value="CAG0882004.1"/>
    <property type="molecule type" value="Genomic_DNA"/>
</dbReference>
<evidence type="ECO:0000256" key="1">
    <source>
        <dbReference type="ARBA" id="ARBA00005306"/>
    </source>
</evidence>
<dbReference type="EC" id="6.3.5.-" evidence="8"/>
<dbReference type="InterPro" id="IPR014746">
    <property type="entry name" value="Gln_synth/guanido_kin_cat_dom"/>
</dbReference>
<dbReference type="InterPro" id="IPR017959">
    <property type="entry name" value="Asn/Gln-tRNA_amidoTrfase_suB/E"/>
</dbReference>
<keyword evidence="5 8" id="KW-0648">Protein biosynthesis</keyword>
<sequence length="534" mass="59613">MYQQNLVRSRMKLLYPYKALLGRHETITRTCRCSISFISTVGIEVHAQIDSTSKLFSSAGVDFNAAVNSLVSPFDAAHPGTLPSLNKCCVKAAVLTAKALNCSINKTSTFDRKHYFYSDLPAGYQITQQRQPIAKNGYLSYVLLNSGCSKKLHEKKVRIKQIQLEQDSGKSLHDFSRSIPVSLIDLNRAGVGLMEIVFEPDLRNGDEAVAAVKELIAILKKIGTCSCKMEEGALRVDVNVSVSSAVETLGVRTEVKNLCSVRFMKQAIDFEIQRQCSLLAKGGSVVSETRAFSAEKNCTVPMRDKEEKQDYRFMPEPNLPPLHLSDNSDPLELRDKYLNINDVCGLMPELPQQTRKKLMTQYNIPLQGASLLVSNDLLLEKFIFITDTTKISGKTCMDFLALQFLGEVNHAGKELSDVSVSCEQLAQVLIHLESGIITREGASEVLKHILSGDVRSVQVIIDAENLRQVMDEGFLSCLCDEILHDHPEAVLAYKKGKTKALNFFMGQIRHQTHHRANMKLAKKLFLEKLRDESK</sequence>
<keyword evidence="2 8" id="KW-0436">Ligase</keyword>
<dbReference type="Pfam" id="PF02637">
    <property type="entry name" value="GatB_Yqey"/>
    <property type="match status" value="1"/>
</dbReference>
<accession>A0A7R8X8Y0</accession>
<gene>
    <name evidence="10" type="ORF">DSTB1V02_LOCUS1836</name>
</gene>
<dbReference type="NCBIfam" id="TIGR00133">
    <property type="entry name" value="gatB"/>
    <property type="match status" value="1"/>
</dbReference>
<comment type="catalytic activity">
    <reaction evidence="7 8">
        <text>L-glutamyl-tRNA(Gln) + L-glutamine + ATP + H2O = L-glutaminyl-tRNA(Gln) + L-glutamate + ADP + phosphate + H(+)</text>
        <dbReference type="Rhea" id="RHEA:17521"/>
        <dbReference type="Rhea" id="RHEA-COMP:9681"/>
        <dbReference type="Rhea" id="RHEA-COMP:9684"/>
        <dbReference type="ChEBI" id="CHEBI:15377"/>
        <dbReference type="ChEBI" id="CHEBI:15378"/>
        <dbReference type="ChEBI" id="CHEBI:29985"/>
        <dbReference type="ChEBI" id="CHEBI:30616"/>
        <dbReference type="ChEBI" id="CHEBI:43474"/>
        <dbReference type="ChEBI" id="CHEBI:58359"/>
        <dbReference type="ChEBI" id="CHEBI:78520"/>
        <dbReference type="ChEBI" id="CHEBI:78521"/>
        <dbReference type="ChEBI" id="CHEBI:456216"/>
    </reaction>
</comment>
<dbReference type="GO" id="GO:0005524">
    <property type="term" value="F:ATP binding"/>
    <property type="evidence" value="ECO:0007669"/>
    <property type="project" value="UniProtKB-KW"/>
</dbReference>
<dbReference type="PANTHER" id="PTHR11659:SF0">
    <property type="entry name" value="GLUTAMYL-TRNA(GLN) AMIDOTRANSFERASE SUBUNIT B, MITOCHONDRIAL"/>
    <property type="match status" value="1"/>
</dbReference>
<keyword evidence="4 8" id="KW-0067">ATP-binding</keyword>
<dbReference type="GO" id="GO:0032543">
    <property type="term" value="P:mitochondrial translation"/>
    <property type="evidence" value="ECO:0007669"/>
    <property type="project" value="UniProtKB-UniRule"/>
</dbReference>
<dbReference type="Proteomes" id="UP000677054">
    <property type="component" value="Unassembled WGS sequence"/>
</dbReference>
<evidence type="ECO:0000313" key="10">
    <source>
        <dbReference type="EMBL" id="CAD7241858.1"/>
    </source>
</evidence>
<dbReference type="InterPro" id="IPR023168">
    <property type="entry name" value="GatB_Yqey_C_2"/>
</dbReference>
<dbReference type="GO" id="GO:0050567">
    <property type="term" value="F:glutaminyl-tRNA synthase (glutamine-hydrolyzing) activity"/>
    <property type="evidence" value="ECO:0007669"/>
    <property type="project" value="UniProtKB-UniRule"/>
</dbReference>
<comment type="subunit">
    <text evidence="8">Subunit of the heterotrimeric GatCAB amidotransferase (AdT) complex, composed of A, B and C subunits.</text>
</comment>
<evidence type="ECO:0000256" key="4">
    <source>
        <dbReference type="ARBA" id="ARBA00022840"/>
    </source>
</evidence>